<feature type="repeat" description="ANK" evidence="3">
    <location>
        <begin position="249"/>
        <end position="281"/>
    </location>
</feature>
<dbReference type="SUPFAM" id="SSF48403">
    <property type="entry name" value="Ankyrin repeat"/>
    <property type="match status" value="1"/>
</dbReference>
<dbReference type="AlphaFoldDB" id="A0A5B8MGL7"/>
<dbReference type="Pfam" id="PF00023">
    <property type="entry name" value="Ank"/>
    <property type="match status" value="2"/>
</dbReference>
<keyword evidence="6" id="KW-1185">Reference proteome</keyword>
<feature type="repeat" description="ANK" evidence="3">
    <location>
        <begin position="216"/>
        <end position="248"/>
    </location>
</feature>
<evidence type="ECO:0000256" key="2">
    <source>
        <dbReference type="ARBA" id="ARBA00023043"/>
    </source>
</evidence>
<keyword evidence="1" id="KW-0677">Repeat</keyword>
<dbReference type="InterPro" id="IPR002110">
    <property type="entry name" value="Ankyrin_rpt"/>
</dbReference>
<dbReference type="InterPro" id="IPR036770">
    <property type="entry name" value="Ankyrin_rpt-contain_sf"/>
</dbReference>
<keyword evidence="2 3" id="KW-0040">ANK repeat</keyword>
<evidence type="ECO:0000313" key="5">
    <source>
        <dbReference type="EMBL" id="QDZ19573.1"/>
    </source>
</evidence>
<feature type="repeat" description="ANK" evidence="3">
    <location>
        <begin position="282"/>
        <end position="319"/>
    </location>
</feature>
<dbReference type="PANTHER" id="PTHR24171:SF9">
    <property type="entry name" value="ANKYRIN REPEAT DOMAIN-CONTAINING PROTEIN 39"/>
    <property type="match status" value="1"/>
</dbReference>
<dbReference type="Pfam" id="PF12796">
    <property type="entry name" value="Ank_2"/>
    <property type="match status" value="2"/>
</dbReference>
<dbReference type="PROSITE" id="PS50297">
    <property type="entry name" value="ANK_REP_REGION"/>
    <property type="match status" value="6"/>
</dbReference>
<feature type="repeat" description="ANK" evidence="3">
    <location>
        <begin position="121"/>
        <end position="149"/>
    </location>
</feature>
<evidence type="ECO:0000256" key="3">
    <source>
        <dbReference type="PROSITE-ProRule" id="PRU00023"/>
    </source>
</evidence>
<evidence type="ECO:0000256" key="4">
    <source>
        <dbReference type="SAM" id="MobiDB-lite"/>
    </source>
</evidence>
<accession>A0A5B8MGL7</accession>
<proteinExistence type="predicted"/>
<sequence>MSASSPVSSSVVAPSLDYFVEKCLRITDREKVRGRQRPAEISSPRRSLGDCLGLSYEPKRPRRRKPMSPAAGEPRSPPASPAILAMKAKMEFIKACHRGDFEAVRDLVTKFGVSVRAECMALHFASDVDNAEIVEFLLGQGADVDTKDSKRRTALMYAVYKGNMGAARALLLGGADVELQDDFGSTALMYAASGGAVECCRVLEAHGANLDGQNNDGLSALIYAIQNGQHGSVQVLLELGANPYVSNAMGTGALHWASKKGDVSSCRMLLDHGVSVDTLNGKRVTPLMYAADCIPREGTNEGVIKFLVLRGANVNALDEDRSSPLMYAAHSGSRGNVRALLRSGADPSSQNEFGTTPIMYAGFYGHYACLCEFLKHDAGLRSAKDKRDMSVRDWSKQANQTHIVDLLDKMSKYPAKWNPGANAEFPQRVKENVRAILLAAKSRENPHLHATPQDILLKVIGHYSELELWPALAGAQ</sequence>
<feature type="repeat" description="ANK" evidence="3">
    <location>
        <begin position="320"/>
        <end position="352"/>
    </location>
</feature>
<feature type="region of interest" description="Disordered" evidence="4">
    <location>
        <begin position="31"/>
        <end position="79"/>
    </location>
</feature>
<dbReference type="Gene3D" id="1.25.40.20">
    <property type="entry name" value="Ankyrin repeat-containing domain"/>
    <property type="match status" value="4"/>
</dbReference>
<organism evidence="5 6">
    <name type="scientific">Chloropicon primus</name>
    <dbReference type="NCBI Taxonomy" id="1764295"/>
    <lineage>
        <taxon>Eukaryota</taxon>
        <taxon>Viridiplantae</taxon>
        <taxon>Chlorophyta</taxon>
        <taxon>Chloropicophyceae</taxon>
        <taxon>Chloropicales</taxon>
        <taxon>Chloropicaceae</taxon>
        <taxon>Chloropicon</taxon>
    </lineage>
</organism>
<feature type="repeat" description="ANK" evidence="3">
    <location>
        <begin position="150"/>
        <end position="182"/>
    </location>
</feature>
<dbReference type="PANTHER" id="PTHR24171">
    <property type="entry name" value="ANKYRIN REPEAT DOMAIN-CONTAINING PROTEIN 39-RELATED"/>
    <property type="match status" value="1"/>
</dbReference>
<evidence type="ECO:0000256" key="1">
    <source>
        <dbReference type="ARBA" id="ARBA00022737"/>
    </source>
</evidence>
<dbReference type="Proteomes" id="UP000316726">
    <property type="component" value="Chromosome 3"/>
</dbReference>
<dbReference type="PRINTS" id="PR01415">
    <property type="entry name" value="ANKYRIN"/>
</dbReference>
<protein>
    <submittedName>
        <fullName evidence="5">Ankyrin repeat domain-containing protein</fullName>
    </submittedName>
</protein>
<feature type="repeat" description="ANK" evidence="3">
    <location>
        <begin position="183"/>
        <end position="215"/>
    </location>
</feature>
<dbReference type="SMART" id="SM00248">
    <property type="entry name" value="ANK"/>
    <property type="match status" value="8"/>
</dbReference>
<dbReference type="PROSITE" id="PS50088">
    <property type="entry name" value="ANK_REPEAT"/>
    <property type="match status" value="7"/>
</dbReference>
<gene>
    <name evidence="5" type="ORF">A3770_03p20910</name>
</gene>
<dbReference type="STRING" id="1764295.A0A5B8MGL7"/>
<dbReference type="EMBL" id="CP031036">
    <property type="protein sequence ID" value="QDZ19573.1"/>
    <property type="molecule type" value="Genomic_DNA"/>
</dbReference>
<reference evidence="5 6" key="1">
    <citation type="submission" date="2018-07" db="EMBL/GenBank/DDBJ databases">
        <title>The complete nuclear genome of the prasinophyte Chloropicon primus (CCMP1205).</title>
        <authorList>
            <person name="Pombert J.-F."/>
            <person name="Otis C."/>
            <person name="Turmel M."/>
            <person name="Lemieux C."/>
        </authorList>
    </citation>
    <scope>NUCLEOTIDE SEQUENCE [LARGE SCALE GENOMIC DNA]</scope>
    <source>
        <strain evidence="5 6">CCMP1205</strain>
    </source>
</reference>
<evidence type="ECO:0000313" key="6">
    <source>
        <dbReference type="Proteomes" id="UP000316726"/>
    </source>
</evidence>
<name>A0A5B8MGL7_9CHLO</name>
<dbReference type="OrthoDB" id="548600at2759"/>